<sequence length="358" mass="39437">MEEEAADAVIIDLDHKKGIRLAQEQRQLHPTTPVIVISQEPRETGSLISLLKPLKKRSLAKALLRAESQAKDPQNLSSTLPSLQIASAPVASAEESGDDVVMAGVPPTSTGYQIARHLAGKDLQAFLGSTPDIDTSSAQQQANIRYDPDSFLQGKLRQITAMTKQKGEAVRLQFSNEEFIILYPDEEMAQINMSESRLGALSAAPISPDRLSFTFCDDLFSPDDGAAGSFMRLDALMWKTALWASQGRIPYETDLHKSVALDRWPNLTRLLLLPNTLEIAALWAEQPHSLIETAAKLKIPQRYVFGFYSAVFALGLANTGETMKTLDYIPIAADVGEKQPASASWLSNWIPFFRSKNR</sequence>
<proteinExistence type="predicted"/>
<gene>
    <name evidence="1" type="ORF">DIZ79_11125</name>
</gene>
<reference evidence="1 2" key="1">
    <citation type="journal article" date="2018" name="ISME J.">
        <title>Endosymbiont genomes yield clues of tubeworm success.</title>
        <authorList>
            <person name="Li Y."/>
            <person name="Liles M.R."/>
            <person name="Halanych K.M."/>
        </authorList>
    </citation>
    <scope>NUCLEOTIDE SEQUENCE [LARGE SCALE GENOMIC DNA]</scope>
    <source>
        <strain evidence="1">A1422</strain>
    </source>
</reference>
<comment type="caution">
    <text evidence="1">The sequence shown here is derived from an EMBL/GenBank/DDBJ whole genome shotgun (WGS) entry which is preliminary data.</text>
</comment>
<protein>
    <submittedName>
        <fullName evidence="1">Uncharacterized protein</fullName>
    </submittedName>
</protein>
<evidence type="ECO:0000313" key="2">
    <source>
        <dbReference type="Proteomes" id="UP000255508"/>
    </source>
</evidence>
<dbReference type="EMBL" id="QFXD01000201">
    <property type="protein sequence ID" value="RDH89728.1"/>
    <property type="molecule type" value="Genomic_DNA"/>
</dbReference>
<dbReference type="AlphaFoldDB" id="A0A370DVT3"/>
<organism evidence="1 2">
    <name type="scientific">endosymbiont of Lamellibrachia luymesi</name>
    <dbReference type="NCBI Taxonomy" id="2200907"/>
    <lineage>
        <taxon>Bacteria</taxon>
        <taxon>Pseudomonadati</taxon>
        <taxon>Pseudomonadota</taxon>
        <taxon>Gammaproteobacteria</taxon>
        <taxon>sulfur-oxidizing symbionts</taxon>
    </lineage>
</organism>
<dbReference type="Proteomes" id="UP000255508">
    <property type="component" value="Unassembled WGS sequence"/>
</dbReference>
<accession>A0A370DVT3</accession>
<evidence type="ECO:0000313" key="1">
    <source>
        <dbReference type="EMBL" id="RDH89728.1"/>
    </source>
</evidence>
<name>A0A370DVT3_9GAMM</name>